<evidence type="ECO:0000256" key="2">
    <source>
        <dbReference type="ARBA" id="ARBA00022670"/>
    </source>
</evidence>
<gene>
    <name evidence="5" type="ORF">GHJ91_23390</name>
</gene>
<organism evidence="5">
    <name type="scientific">Sinorhizobium medicae</name>
    <dbReference type="NCBI Taxonomy" id="110321"/>
    <lineage>
        <taxon>Bacteria</taxon>
        <taxon>Pseudomonadati</taxon>
        <taxon>Pseudomonadota</taxon>
        <taxon>Alphaproteobacteria</taxon>
        <taxon>Hyphomicrobiales</taxon>
        <taxon>Rhizobiaceae</taxon>
        <taxon>Sinorhizobium/Ensifer group</taxon>
        <taxon>Sinorhizobium</taxon>
    </lineage>
</organism>
<evidence type="ECO:0000313" key="5">
    <source>
        <dbReference type="EMBL" id="MQW72019.1"/>
    </source>
</evidence>
<evidence type="ECO:0000259" key="4">
    <source>
        <dbReference type="Pfam" id="PF04586"/>
    </source>
</evidence>
<dbReference type="GO" id="GO:0008233">
    <property type="term" value="F:peptidase activity"/>
    <property type="evidence" value="ECO:0007669"/>
    <property type="project" value="UniProtKB-KW"/>
</dbReference>
<dbReference type="NCBIfam" id="TIGR01543">
    <property type="entry name" value="proheadase_HK97"/>
    <property type="match status" value="1"/>
</dbReference>
<accession>A0A6G1WQL1</accession>
<keyword evidence="1" id="KW-1188">Viral release from host cell</keyword>
<comment type="caution">
    <text evidence="5">The sequence shown here is derived from an EMBL/GenBank/DDBJ whole genome shotgun (WGS) entry which is preliminary data.</text>
</comment>
<protein>
    <submittedName>
        <fullName evidence="5">HK97 family phage prohead protease</fullName>
    </submittedName>
</protein>
<name>A0A6G1WQL1_9HYPH</name>
<sequence length="231" mass="25682">MKTKDFTLQVKELTEDGTFEGYGSIFGNVDAYGEKVVPGAFVESLAKHRREGTNVLMLWQHDPDNPIGVWEDLAEDAKGLYGKGRLILEIQKAREVRALMLQKAIGGLSIGYREIETEPDGNVRLLKKLELYEISPVAFPANRRARIEAVKFGELEALARRGERLQELARCFRDGEPMPAKEFEEILRDAGFPKSAAVQIASVGYAKAIRSESEGSKANEQAAFLQALLRG</sequence>
<proteinExistence type="predicted"/>
<dbReference type="EMBL" id="WISB01000125">
    <property type="protein sequence ID" value="MQW72019.1"/>
    <property type="molecule type" value="Genomic_DNA"/>
</dbReference>
<evidence type="ECO:0000256" key="1">
    <source>
        <dbReference type="ARBA" id="ARBA00022612"/>
    </source>
</evidence>
<dbReference type="InterPro" id="IPR006433">
    <property type="entry name" value="Prohead_protease"/>
</dbReference>
<keyword evidence="2 5" id="KW-0645">Protease</keyword>
<keyword evidence="3" id="KW-0378">Hydrolase</keyword>
<dbReference type="AlphaFoldDB" id="A0A6G1WQL1"/>
<dbReference type="GO" id="GO:0006508">
    <property type="term" value="P:proteolysis"/>
    <property type="evidence" value="ECO:0007669"/>
    <property type="project" value="UniProtKB-KW"/>
</dbReference>
<reference evidence="5" key="1">
    <citation type="journal article" date="2013" name="Genome Biol.">
        <title>Comparative genomics of the core and accessory genomes of 48 Sinorhizobium strains comprising five genospecies.</title>
        <authorList>
            <person name="Sugawara M."/>
            <person name="Epstein B."/>
            <person name="Badgley B.D."/>
            <person name="Unno T."/>
            <person name="Xu L."/>
            <person name="Reese J."/>
            <person name="Gyaneshwar P."/>
            <person name="Denny R."/>
            <person name="Mudge J."/>
            <person name="Bharti A.K."/>
            <person name="Farmer A.D."/>
            <person name="May G.D."/>
            <person name="Woodward J.E."/>
            <person name="Medigue C."/>
            <person name="Vallenet D."/>
            <person name="Lajus A."/>
            <person name="Rouy Z."/>
            <person name="Martinez-Vaz B."/>
            <person name="Tiffin P."/>
            <person name="Young N.D."/>
            <person name="Sadowsky M.J."/>
        </authorList>
    </citation>
    <scope>NUCLEOTIDE SEQUENCE</scope>
    <source>
        <strain evidence="5">M1</strain>
    </source>
</reference>
<dbReference type="RefSeq" id="WP_153319492.1">
    <property type="nucleotide sequence ID" value="NZ_CP140913.1"/>
</dbReference>
<dbReference type="InterPro" id="IPR054613">
    <property type="entry name" value="Peptidase_S78_dom"/>
</dbReference>
<evidence type="ECO:0000256" key="3">
    <source>
        <dbReference type="ARBA" id="ARBA00022801"/>
    </source>
</evidence>
<feature type="domain" description="Prohead serine protease" evidence="4">
    <location>
        <begin position="8"/>
        <end position="151"/>
    </location>
</feature>
<dbReference type="Pfam" id="PF04586">
    <property type="entry name" value="Peptidase_S78"/>
    <property type="match status" value="1"/>
</dbReference>